<keyword evidence="3" id="KW-0813">Transport</keyword>
<dbReference type="Proteomes" id="UP000091979">
    <property type="component" value="Unassembled WGS sequence"/>
</dbReference>
<feature type="transmembrane region" description="Helical" evidence="9">
    <location>
        <begin position="312"/>
        <end position="342"/>
    </location>
</feature>
<dbReference type="Gene3D" id="1.20.1730.10">
    <property type="entry name" value="Sodium/glucose cotransporter"/>
    <property type="match status" value="1"/>
</dbReference>
<keyword evidence="5 9" id="KW-0812">Transmembrane</keyword>
<evidence type="ECO:0000313" key="10">
    <source>
        <dbReference type="EMBL" id="OBQ55211.1"/>
    </source>
</evidence>
<feature type="transmembrane region" description="Helical" evidence="9">
    <location>
        <begin position="121"/>
        <end position="142"/>
    </location>
</feature>
<keyword evidence="4" id="KW-1003">Cell membrane</keyword>
<feature type="transmembrane region" description="Helical" evidence="9">
    <location>
        <begin position="448"/>
        <end position="466"/>
    </location>
</feature>
<dbReference type="STRING" id="1560234.SP90_04415"/>
<dbReference type="Pfam" id="PF00474">
    <property type="entry name" value="SSF"/>
    <property type="match status" value="1"/>
</dbReference>
<dbReference type="AlphaFoldDB" id="A0A1B7XIA5"/>
<feature type="transmembrane region" description="Helical" evidence="9">
    <location>
        <begin position="363"/>
        <end position="381"/>
    </location>
</feature>
<dbReference type="PANTHER" id="PTHR48086:SF7">
    <property type="entry name" value="SODIUM-SOLUTE SYMPORTER-RELATED"/>
    <property type="match status" value="1"/>
</dbReference>
<feature type="transmembrane region" description="Helical" evidence="9">
    <location>
        <begin position="6"/>
        <end position="24"/>
    </location>
</feature>
<dbReference type="RefSeq" id="WP_066853000.1">
    <property type="nucleotide sequence ID" value="NZ_JXMS01000005.1"/>
</dbReference>
<dbReference type="InterPro" id="IPR050277">
    <property type="entry name" value="Sodium:Solute_Symporter"/>
</dbReference>
<name>A0A1B7XIA5_9BACT</name>
<dbReference type="PROSITE" id="PS50283">
    <property type="entry name" value="NA_SOLUT_SYMP_3"/>
    <property type="match status" value="1"/>
</dbReference>
<evidence type="ECO:0000256" key="6">
    <source>
        <dbReference type="ARBA" id="ARBA00022989"/>
    </source>
</evidence>
<feature type="transmembrane region" description="Helical" evidence="9">
    <location>
        <begin position="154"/>
        <end position="178"/>
    </location>
</feature>
<comment type="similarity">
    <text evidence="2 8">Belongs to the sodium:solute symporter (SSF) (TC 2.A.21) family.</text>
</comment>
<evidence type="ECO:0000256" key="9">
    <source>
        <dbReference type="SAM" id="Phobius"/>
    </source>
</evidence>
<keyword evidence="6 9" id="KW-1133">Transmembrane helix</keyword>
<accession>A0A1B7XIA5</accession>
<dbReference type="PANTHER" id="PTHR48086">
    <property type="entry name" value="SODIUM/PROLINE SYMPORTER-RELATED"/>
    <property type="match status" value="1"/>
</dbReference>
<dbReference type="CDD" id="cd10322">
    <property type="entry name" value="SLC5sbd"/>
    <property type="match status" value="1"/>
</dbReference>
<reference evidence="10 11" key="1">
    <citation type="submission" date="2015-01" db="EMBL/GenBank/DDBJ databases">
        <title>Desulfovibrio sp. JC271 draft genome sequence.</title>
        <authorList>
            <person name="Shivani Y."/>
            <person name="Subhash Y."/>
            <person name="Sasikala C."/>
            <person name="Ramana C.V."/>
        </authorList>
    </citation>
    <scope>NUCLEOTIDE SEQUENCE [LARGE SCALE GENOMIC DNA]</scope>
    <source>
        <strain evidence="10 11">JC271</strain>
    </source>
</reference>
<protein>
    <submittedName>
        <fullName evidence="10">Sodium:solute symporter</fullName>
    </submittedName>
</protein>
<proteinExistence type="inferred from homology"/>
<dbReference type="PROSITE" id="PS00456">
    <property type="entry name" value="NA_SOLUT_SYMP_1"/>
    <property type="match status" value="1"/>
</dbReference>
<feature type="transmembrane region" description="Helical" evidence="9">
    <location>
        <begin position="419"/>
        <end position="436"/>
    </location>
</feature>
<feature type="transmembrane region" description="Helical" evidence="9">
    <location>
        <begin position="387"/>
        <end position="407"/>
    </location>
</feature>
<dbReference type="EMBL" id="JXMS01000005">
    <property type="protein sequence ID" value="OBQ55211.1"/>
    <property type="molecule type" value="Genomic_DNA"/>
</dbReference>
<comment type="caution">
    <text evidence="10">The sequence shown here is derived from an EMBL/GenBank/DDBJ whole genome shotgun (WGS) entry which is preliminary data.</text>
</comment>
<feature type="transmembrane region" description="Helical" evidence="9">
    <location>
        <begin position="272"/>
        <end position="292"/>
    </location>
</feature>
<sequence length="482" mass="51491">MGLHWLDMIVVFLYFGLVIWMGIYTMSKVENFDDYAVAGRSVPTAILFATIAATLCGGGATIGRIAFMHKTGIIVFAGLIGVVLNQFWSGFFIAGKVREAGKNIYSIGDIFGLYYGRAGRLFSSIVAFLFCLALFGVQILAMGRILQTATGMDLIPAAILSSVITVAYTWSGGMLAVVLTDAVQYVVLAVGISLCGILAMNNAGGYDHIMEVLNNAPEMATKLQLFADWTPMQFLGLFLAFLLGEFCAPYFIQRYATAKSAKDSKKGVLIFAGYYGFFLATTAGIGLASLVLQPNVEPGLAMTNLVRDTLPMGLAGIVFGALLAAVMSTGDSFINTAAVIYTRDIYNEFVNPKASQSTLLKQSRWATLIIGSGSIAVAVLFQDVFGLMIYVFKLWPSAILPPLLIALSGKIGTIKISPYAGAPAIIAGLATCLIWGDKVLHDPFGIPANLAGIVANCSVLFIIHMATKNKEPKGAFVPEHLI</sequence>
<evidence type="ECO:0000256" key="8">
    <source>
        <dbReference type="RuleBase" id="RU362091"/>
    </source>
</evidence>
<feature type="transmembrane region" description="Helical" evidence="9">
    <location>
        <begin position="185"/>
        <end position="204"/>
    </location>
</feature>
<dbReference type="OrthoDB" id="5464450at2"/>
<feature type="transmembrane region" description="Helical" evidence="9">
    <location>
        <begin position="45"/>
        <end position="67"/>
    </location>
</feature>
<dbReference type="InterPro" id="IPR038377">
    <property type="entry name" value="Na/Glc_symporter_sf"/>
</dbReference>
<dbReference type="GO" id="GO:0046942">
    <property type="term" value="P:carboxylic acid transport"/>
    <property type="evidence" value="ECO:0007669"/>
    <property type="project" value="UniProtKB-ARBA"/>
</dbReference>
<dbReference type="GO" id="GO:0022857">
    <property type="term" value="F:transmembrane transporter activity"/>
    <property type="evidence" value="ECO:0007669"/>
    <property type="project" value="InterPro"/>
</dbReference>
<evidence type="ECO:0000256" key="4">
    <source>
        <dbReference type="ARBA" id="ARBA00022475"/>
    </source>
</evidence>
<dbReference type="InterPro" id="IPR018212">
    <property type="entry name" value="Na/solute_symporter_CS"/>
</dbReference>
<dbReference type="InterPro" id="IPR001734">
    <property type="entry name" value="Na/solute_symporter"/>
</dbReference>
<dbReference type="GO" id="GO:0005886">
    <property type="term" value="C:plasma membrane"/>
    <property type="evidence" value="ECO:0007669"/>
    <property type="project" value="TreeGrafter"/>
</dbReference>
<evidence type="ECO:0000256" key="5">
    <source>
        <dbReference type="ARBA" id="ARBA00022692"/>
    </source>
</evidence>
<gene>
    <name evidence="10" type="ORF">SP90_04415</name>
</gene>
<feature type="transmembrane region" description="Helical" evidence="9">
    <location>
        <begin position="73"/>
        <end position="94"/>
    </location>
</feature>
<evidence type="ECO:0000313" key="11">
    <source>
        <dbReference type="Proteomes" id="UP000091979"/>
    </source>
</evidence>
<evidence type="ECO:0000256" key="2">
    <source>
        <dbReference type="ARBA" id="ARBA00006434"/>
    </source>
</evidence>
<evidence type="ECO:0000256" key="7">
    <source>
        <dbReference type="ARBA" id="ARBA00023136"/>
    </source>
</evidence>
<organism evidence="10 11">
    <name type="scientific">Halodesulfovibrio spirochaetisodalis</name>
    <dbReference type="NCBI Taxonomy" id="1560234"/>
    <lineage>
        <taxon>Bacteria</taxon>
        <taxon>Pseudomonadati</taxon>
        <taxon>Thermodesulfobacteriota</taxon>
        <taxon>Desulfovibrionia</taxon>
        <taxon>Desulfovibrionales</taxon>
        <taxon>Desulfovibrionaceae</taxon>
        <taxon>Halodesulfovibrio</taxon>
    </lineage>
</organism>
<evidence type="ECO:0000256" key="1">
    <source>
        <dbReference type="ARBA" id="ARBA00004141"/>
    </source>
</evidence>
<keyword evidence="11" id="KW-1185">Reference proteome</keyword>
<comment type="subcellular location">
    <subcellularLocation>
        <location evidence="1">Membrane</location>
        <topology evidence="1">Multi-pass membrane protein</topology>
    </subcellularLocation>
</comment>
<evidence type="ECO:0000256" key="3">
    <source>
        <dbReference type="ARBA" id="ARBA00022448"/>
    </source>
</evidence>
<dbReference type="PATRIC" id="fig|1560234.3.peg.2832"/>
<keyword evidence="7 9" id="KW-0472">Membrane</keyword>
<feature type="transmembrane region" description="Helical" evidence="9">
    <location>
        <begin position="232"/>
        <end position="252"/>
    </location>
</feature>